<reference evidence="7 8" key="1">
    <citation type="journal article" date="2016" name="Nat. Commun.">
        <title>Thousands of microbial genomes shed light on interconnected biogeochemical processes in an aquifer system.</title>
        <authorList>
            <person name="Anantharaman K."/>
            <person name="Brown C.T."/>
            <person name="Hug L.A."/>
            <person name="Sharon I."/>
            <person name="Castelle C.J."/>
            <person name="Probst A.J."/>
            <person name="Thomas B.C."/>
            <person name="Singh A."/>
            <person name="Wilkins M.J."/>
            <person name="Karaoz U."/>
            <person name="Brodie E.L."/>
            <person name="Williams K.H."/>
            <person name="Hubbard S.S."/>
            <person name="Banfield J.F."/>
        </authorList>
    </citation>
    <scope>NUCLEOTIDE SEQUENCE [LARGE SCALE GENOMIC DNA]</scope>
</reference>
<dbReference type="Pfam" id="PF00535">
    <property type="entry name" value="Glycos_transf_2"/>
    <property type="match status" value="1"/>
</dbReference>
<keyword evidence="3" id="KW-0328">Glycosyltransferase</keyword>
<dbReference type="SUPFAM" id="SSF53448">
    <property type="entry name" value="Nucleotide-diphospho-sugar transferases"/>
    <property type="match status" value="1"/>
</dbReference>
<dbReference type="GO" id="GO:0016757">
    <property type="term" value="F:glycosyltransferase activity"/>
    <property type="evidence" value="ECO:0007669"/>
    <property type="project" value="UniProtKB-KW"/>
</dbReference>
<comment type="caution">
    <text evidence="7">The sequence shown here is derived from an EMBL/GenBank/DDBJ whole genome shotgun (WGS) entry which is preliminary data.</text>
</comment>
<keyword evidence="2" id="KW-1003">Cell membrane</keyword>
<gene>
    <name evidence="7" type="ORF">A2875_01850</name>
</gene>
<evidence type="ECO:0000256" key="4">
    <source>
        <dbReference type="ARBA" id="ARBA00022679"/>
    </source>
</evidence>
<accession>A0A1F5ZJ04</accession>
<dbReference type="AlphaFoldDB" id="A0A1F5ZJ04"/>
<name>A0A1F5ZJ04_9BACT</name>
<dbReference type="InterPro" id="IPR001173">
    <property type="entry name" value="Glyco_trans_2-like"/>
</dbReference>
<evidence type="ECO:0000259" key="6">
    <source>
        <dbReference type="Pfam" id="PF00535"/>
    </source>
</evidence>
<dbReference type="Proteomes" id="UP000177416">
    <property type="component" value="Unassembled WGS sequence"/>
</dbReference>
<feature type="domain" description="Glycosyltransferase 2-like" evidence="6">
    <location>
        <begin position="7"/>
        <end position="161"/>
    </location>
</feature>
<dbReference type="PANTHER" id="PTHR43646">
    <property type="entry name" value="GLYCOSYLTRANSFERASE"/>
    <property type="match status" value="1"/>
</dbReference>
<evidence type="ECO:0000313" key="7">
    <source>
        <dbReference type="EMBL" id="OGG12450.1"/>
    </source>
</evidence>
<proteinExistence type="predicted"/>
<evidence type="ECO:0000256" key="5">
    <source>
        <dbReference type="ARBA" id="ARBA00023136"/>
    </source>
</evidence>
<evidence type="ECO:0000313" key="8">
    <source>
        <dbReference type="Proteomes" id="UP000177416"/>
    </source>
</evidence>
<protein>
    <recommendedName>
        <fullName evidence="6">Glycosyltransferase 2-like domain-containing protein</fullName>
    </recommendedName>
</protein>
<dbReference type="Gene3D" id="3.90.550.10">
    <property type="entry name" value="Spore Coat Polysaccharide Biosynthesis Protein SpsA, Chain A"/>
    <property type="match status" value="1"/>
</dbReference>
<dbReference type="InterPro" id="IPR029044">
    <property type="entry name" value="Nucleotide-diphossugar_trans"/>
</dbReference>
<dbReference type="PANTHER" id="PTHR43646:SF2">
    <property type="entry name" value="GLYCOSYLTRANSFERASE 2-LIKE DOMAIN-CONTAINING PROTEIN"/>
    <property type="match status" value="1"/>
</dbReference>
<evidence type="ECO:0000256" key="2">
    <source>
        <dbReference type="ARBA" id="ARBA00022475"/>
    </source>
</evidence>
<organism evidence="7 8">
    <name type="scientific">Candidatus Gottesmanbacteria bacterium RIFCSPHIGHO2_01_FULL_46_14</name>
    <dbReference type="NCBI Taxonomy" id="1798380"/>
    <lineage>
        <taxon>Bacteria</taxon>
        <taxon>Candidatus Gottesmaniibacteriota</taxon>
    </lineage>
</organism>
<sequence>MASPRFSVIIPTLNEEKFLPGLLTSLVNQTEKPFKVIVVDGKSKDTTVAVAESFKKKLPLRVITCEQASLPMQRNRGAAQARGEWFVFIDADSVLLPYFFERVGAFINGEKPSFFTTWFRPDSESQGDALFTLFANLYVEGAAFIKRPLSPGPMTILRREVFFSVNGYDETVLWGEDYDLTRRLVARGVLPRILRETLYIHSLRRLRVEGKIKVLSLYSKAALVALLTGKTFRRVSDYMMGGHIYEKRRR</sequence>
<evidence type="ECO:0000256" key="1">
    <source>
        <dbReference type="ARBA" id="ARBA00004236"/>
    </source>
</evidence>
<dbReference type="EMBL" id="MFJJ01000062">
    <property type="protein sequence ID" value="OGG12450.1"/>
    <property type="molecule type" value="Genomic_DNA"/>
</dbReference>
<keyword evidence="5" id="KW-0472">Membrane</keyword>
<comment type="subcellular location">
    <subcellularLocation>
        <location evidence="1">Cell membrane</location>
    </subcellularLocation>
</comment>
<evidence type="ECO:0000256" key="3">
    <source>
        <dbReference type="ARBA" id="ARBA00022676"/>
    </source>
</evidence>
<keyword evidence="4" id="KW-0808">Transferase</keyword>
<dbReference type="GO" id="GO:0005886">
    <property type="term" value="C:plasma membrane"/>
    <property type="evidence" value="ECO:0007669"/>
    <property type="project" value="UniProtKB-SubCell"/>
</dbReference>